<evidence type="ECO:0000259" key="1">
    <source>
        <dbReference type="SMART" id="SM00507"/>
    </source>
</evidence>
<sequence>MVRRSMPNNDPEKLRQSLVELLTNFAVELKKSDIRTKVIALIPAFHKLRDLGSSFIPKDEAPSARDRIISYLLQYPYKVIDGEELMVVSGIGEWARRVRELRVQFGWWIYSGVTFGDIADEEETVNALNDMGIDSTKIKPDQYVLMRTEQDRDAALRWNVINEIRRKKISVKDKIIEYLRKNVGVQITGEELKYLANDAKEWARRVRELRTEEGWPIVTKNSGRSDLPVGVYILEEDKQAYEHDRRIPDEIRVAVLKRDKFKCVECGWDRTILRREDPRKMIELHHKHQHKDGGENTVENLISLCNVCHDKVHRK</sequence>
<dbReference type="SMART" id="SM00507">
    <property type="entry name" value="HNHc"/>
    <property type="match status" value="1"/>
</dbReference>
<dbReference type="Proteomes" id="UP000198847">
    <property type="component" value="Unassembled WGS sequence"/>
</dbReference>
<accession>A0A1H8Y477</accession>
<dbReference type="Pfam" id="PF01844">
    <property type="entry name" value="HNH"/>
    <property type="match status" value="1"/>
</dbReference>
<dbReference type="GO" id="GO:0004519">
    <property type="term" value="F:endonuclease activity"/>
    <property type="evidence" value="ECO:0007669"/>
    <property type="project" value="UniProtKB-KW"/>
</dbReference>
<keyword evidence="2" id="KW-0540">Nuclease</keyword>
<evidence type="ECO:0000313" key="2">
    <source>
        <dbReference type="EMBL" id="SEP46975.1"/>
    </source>
</evidence>
<evidence type="ECO:0000313" key="3">
    <source>
        <dbReference type="Proteomes" id="UP000198847"/>
    </source>
</evidence>
<name>A0A1H8Y477_9FIRM</name>
<dbReference type="InterPro" id="IPR003615">
    <property type="entry name" value="HNH_nuc"/>
</dbReference>
<keyword evidence="3" id="KW-1185">Reference proteome</keyword>
<dbReference type="Gene3D" id="1.10.30.50">
    <property type="match status" value="1"/>
</dbReference>
<dbReference type="CDD" id="cd00085">
    <property type="entry name" value="HNHc"/>
    <property type="match status" value="1"/>
</dbReference>
<proteinExistence type="predicted"/>
<dbReference type="InterPro" id="IPR002711">
    <property type="entry name" value="HNH"/>
</dbReference>
<dbReference type="STRING" id="112903.SAMN04490178_1429"/>
<dbReference type="GO" id="GO:0008270">
    <property type="term" value="F:zinc ion binding"/>
    <property type="evidence" value="ECO:0007669"/>
    <property type="project" value="InterPro"/>
</dbReference>
<dbReference type="GO" id="GO:0003676">
    <property type="term" value="F:nucleic acid binding"/>
    <property type="evidence" value="ECO:0007669"/>
    <property type="project" value="InterPro"/>
</dbReference>
<keyword evidence="2" id="KW-0378">Hydrolase</keyword>
<gene>
    <name evidence="2" type="ORF">SAMN04490178_1429</name>
</gene>
<protein>
    <submittedName>
        <fullName evidence="2">HNH endonuclease</fullName>
    </submittedName>
</protein>
<dbReference type="RefSeq" id="WP_218140747.1">
    <property type="nucleotide sequence ID" value="NZ_FODY01000042.1"/>
</dbReference>
<dbReference type="EMBL" id="FODY01000042">
    <property type="protein sequence ID" value="SEP46975.1"/>
    <property type="molecule type" value="Genomic_DNA"/>
</dbReference>
<organism evidence="2 3">
    <name type="scientific">Propionispora vibrioides</name>
    <dbReference type="NCBI Taxonomy" id="112903"/>
    <lineage>
        <taxon>Bacteria</taxon>
        <taxon>Bacillati</taxon>
        <taxon>Bacillota</taxon>
        <taxon>Negativicutes</taxon>
        <taxon>Selenomonadales</taxon>
        <taxon>Sporomusaceae</taxon>
        <taxon>Propionispora</taxon>
    </lineage>
</organism>
<reference evidence="2 3" key="1">
    <citation type="submission" date="2016-10" db="EMBL/GenBank/DDBJ databases">
        <authorList>
            <person name="de Groot N.N."/>
        </authorList>
    </citation>
    <scope>NUCLEOTIDE SEQUENCE [LARGE SCALE GENOMIC DNA]</scope>
    <source>
        <strain evidence="2 3">DSM 13305</strain>
    </source>
</reference>
<dbReference type="AlphaFoldDB" id="A0A1H8Y477"/>
<feature type="domain" description="HNH nuclease" evidence="1">
    <location>
        <begin position="250"/>
        <end position="310"/>
    </location>
</feature>
<keyword evidence="2" id="KW-0255">Endonuclease</keyword>